<keyword evidence="3" id="KW-1003">Cell membrane</keyword>
<feature type="domain" description="ABC transporter" evidence="10">
    <location>
        <begin position="368"/>
        <end position="608"/>
    </location>
</feature>
<dbReference type="InterPro" id="IPR036640">
    <property type="entry name" value="ABC1_TM_sf"/>
</dbReference>
<dbReference type="GO" id="GO:0016887">
    <property type="term" value="F:ATP hydrolysis activity"/>
    <property type="evidence" value="ECO:0007669"/>
    <property type="project" value="InterPro"/>
</dbReference>
<feature type="transmembrane region" description="Helical" evidence="9">
    <location>
        <begin position="83"/>
        <end position="104"/>
    </location>
</feature>
<dbReference type="Pfam" id="PF00005">
    <property type="entry name" value="ABC_tran"/>
    <property type="match status" value="1"/>
</dbReference>
<evidence type="ECO:0000256" key="2">
    <source>
        <dbReference type="ARBA" id="ARBA00022448"/>
    </source>
</evidence>
<evidence type="ECO:0000256" key="8">
    <source>
        <dbReference type="ARBA" id="ARBA00023136"/>
    </source>
</evidence>
<feature type="transmembrane region" description="Helical" evidence="9">
    <location>
        <begin position="35"/>
        <end position="57"/>
    </location>
</feature>
<protein>
    <submittedName>
        <fullName evidence="12">ABC transporter permease</fullName>
    </submittedName>
</protein>
<dbReference type="InterPro" id="IPR017871">
    <property type="entry name" value="ABC_transporter-like_CS"/>
</dbReference>
<dbReference type="PROSITE" id="PS50893">
    <property type="entry name" value="ABC_TRANSPORTER_2"/>
    <property type="match status" value="1"/>
</dbReference>
<evidence type="ECO:0000256" key="6">
    <source>
        <dbReference type="ARBA" id="ARBA00022840"/>
    </source>
</evidence>
<gene>
    <name evidence="12" type="ORF">GCM10007157_24860</name>
</gene>
<dbReference type="SMART" id="SM00382">
    <property type="entry name" value="AAA"/>
    <property type="match status" value="1"/>
</dbReference>
<dbReference type="InterPro" id="IPR027417">
    <property type="entry name" value="P-loop_NTPase"/>
</dbReference>
<dbReference type="PROSITE" id="PS00211">
    <property type="entry name" value="ABC_TRANSPORTER_1"/>
    <property type="match status" value="1"/>
</dbReference>
<evidence type="ECO:0000313" key="12">
    <source>
        <dbReference type="EMBL" id="GGW32158.1"/>
    </source>
</evidence>
<dbReference type="InterPro" id="IPR003593">
    <property type="entry name" value="AAA+_ATPase"/>
</dbReference>
<keyword evidence="4 9" id="KW-0812">Transmembrane</keyword>
<comment type="subcellular location">
    <subcellularLocation>
        <location evidence="1">Cell membrane</location>
        <topology evidence="1">Multi-pass membrane protein</topology>
    </subcellularLocation>
</comment>
<dbReference type="Gene3D" id="1.20.1560.10">
    <property type="entry name" value="ABC transporter type 1, transmembrane domain"/>
    <property type="match status" value="1"/>
</dbReference>
<feature type="domain" description="ABC transmembrane type-1" evidence="11">
    <location>
        <begin position="38"/>
        <end position="335"/>
    </location>
</feature>
<dbReference type="GO" id="GO:0015421">
    <property type="term" value="F:ABC-type oligopeptide transporter activity"/>
    <property type="evidence" value="ECO:0007669"/>
    <property type="project" value="TreeGrafter"/>
</dbReference>
<dbReference type="RefSeq" id="WP_189463784.1">
    <property type="nucleotide sequence ID" value="NZ_BMXN01000015.1"/>
</dbReference>
<dbReference type="GO" id="GO:0005886">
    <property type="term" value="C:plasma membrane"/>
    <property type="evidence" value="ECO:0007669"/>
    <property type="project" value="UniProtKB-SubCell"/>
</dbReference>
<keyword evidence="8 9" id="KW-0472">Membrane</keyword>
<accession>A0A8H9I4Y4</accession>
<keyword evidence="2" id="KW-0813">Transport</keyword>
<reference evidence="13" key="1">
    <citation type="journal article" date="2019" name="Int. J. Syst. Evol. Microbiol.">
        <title>The Global Catalogue of Microorganisms (GCM) 10K type strain sequencing project: providing services to taxonomists for standard genome sequencing and annotation.</title>
        <authorList>
            <consortium name="The Broad Institute Genomics Platform"/>
            <consortium name="The Broad Institute Genome Sequencing Center for Infectious Disease"/>
            <person name="Wu L."/>
            <person name="Ma J."/>
        </authorList>
    </citation>
    <scope>NUCLEOTIDE SEQUENCE [LARGE SCALE GENOMIC DNA]</scope>
    <source>
        <strain evidence="13">KCTC 22154</strain>
    </source>
</reference>
<dbReference type="InterPro" id="IPR011527">
    <property type="entry name" value="ABC1_TM_dom"/>
</dbReference>
<evidence type="ECO:0000256" key="9">
    <source>
        <dbReference type="SAM" id="Phobius"/>
    </source>
</evidence>
<dbReference type="AlphaFoldDB" id="A0A8H9I4Y4"/>
<evidence type="ECO:0000256" key="5">
    <source>
        <dbReference type="ARBA" id="ARBA00022741"/>
    </source>
</evidence>
<dbReference type="Proteomes" id="UP000623776">
    <property type="component" value="Unassembled WGS sequence"/>
</dbReference>
<dbReference type="PANTHER" id="PTHR43394:SF1">
    <property type="entry name" value="ATP-BINDING CASSETTE SUB-FAMILY B MEMBER 10, MITOCHONDRIAL"/>
    <property type="match status" value="1"/>
</dbReference>
<evidence type="ECO:0000259" key="11">
    <source>
        <dbReference type="PROSITE" id="PS50929"/>
    </source>
</evidence>
<dbReference type="EMBL" id="BMXN01000015">
    <property type="protein sequence ID" value="GGW32158.1"/>
    <property type="molecule type" value="Genomic_DNA"/>
</dbReference>
<organism evidence="12 13">
    <name type="scientific">Vreelandella hamiltonii</name>
    <dbReference type="NCBI Taxonomy" id="502829"/>
    <lineage>
        <taxon>Bacteria</taxon>
        <taxon>Pseudomonadati</taxon>
        <taxon>Pseudomonadota</taxon>
        <taxon>Gammaproteobacteria</taxon>
        <taxon>Oceanospirillales</taxon>
        <taxon>Halomonadaceae</taxon>
        <taxon>Vreelandella</taxon>
    </lineage>
</organism>
<dbReference type="PROSITE" id="PS50929">
    <property type="entry name" value="ABC_TM1F"/>
    <property type="match status" value="1"/>
</dbReference>
<feature type="transmembrane region" description="Helical" evidence="9">
    <location>
        <begin position="276"/>
        <end position="294"/>
    </location>
</feature>
<dbReference type="Gene3D" id="3.40.50.300">
    <property type="entry name" value="P-loop containing nucleotide triphosphate hydrolases"/>
    <property type="match status" value="1"/>
</dbReference>
<evidence type="ECO:0000256" key="7">
    <source>
        <dbReference type="ARBA" id="ARBA00022989"/>
    </source>
</evidence>
<keyword evidence="5" id="KW-0547">Nucleotide-binding</keyword>
<dbReference type="SUPFAM" id="SSF52540">
    <property type="entry name" value="P-loop containing nucleoside triphosphate hydrolases"/>
    <property type="match status" value="1"/>
</dbReference>
<feature type="transmembrane region" description="Helical" evidence="9">
    <location>
        <begin position="189"/>
        <end position="208"/>
    </location>
</feature>
<dbReference type="InterPro" id="IPR003439">
    <property type="entry name" value="ABC_transporter-like_ATP-bd"/>
</dbReference>
<proteinExistence type="predicted"/>
<dbReference type="FunFam" id="3.40.50.300:FF:000221">
    <property type="entry name" value="Multidrug ABC transporter ATP-binding protein"/>
    <property type="match status" value="1"/>
</dbReference>
<evidence type="ECO:0000313" key="13">
    <source>
        <dbReference type="Proteomes" id="UP000623776"/>
    </source>
</evidence>
<keyword evidence="6" id="KW-0067">ATP-binding</keyword>
<keyword evidence="7 9" id="KW-1133">Transmembrane helix</keyword>
<dbReference type="PANTHER" id="PTHR43394">
    <property type="entry name" value="ATP-DEPENDENT PERMEASE MDL1, MITOCHONDRIAL"/>
    <property type="match status" value="1"/>
</dbReference>
<evidence type="ECO:0000256" key="3">
    <source>
        <dbReference type="ARBA" id="ARBA00022475"/>
    </source>
</evidence>
<evidence type="ECO:0000256" key="1">
    <source>
        <dbReference type="ARBA" id="ARBA00004651"/>
    </source>
</evidence>
<comment type="caution">
    <text evidence="12">The sequence shown here is derived from an EMBL/GenBank/DDBJ whole genome shotgun (WGS) entry which is preliminary data.</text>
</comment>
<sequence>MKPAPSSSPALSSGFFNVFRYSQHALRLVWETSRWMMLGLALCTLVAGVLPAVAAYVGQLIVDGVLAAMEAYQATEAPSLWEAITPVLGLVALEGAIIALIALAQRGLSAQQALLRALLGQKVNVMILEKAGKLSLGQFEDSELYDKLTRARREASTRPLALVTKTFGLLQNAISLVSFGVLLVQFSPWALLILVAGALPVFISEAKFSGDAFRLFRWRSPQTRMQMYLETVLAREDSIKEVKLFGLEPLFLQRYRAIFQQLFAEDRRLTLRRESWGFVLGLLGTLTFYAAYGWVVIETIAGALTLGQMTMYLMVFKQGQSALSASLTAISGMYEDNLYLSNLYEYLEQPTEGESGHLTQGVQPGDGLRFEQVSFAYPGGGDVLHDISLHLAPGSSLALVGENGSGKTTLIKLLTRLYRPTQGRILLDGSDLNDWETQALRARVGVIFQDFVRYQLSVGENLGVGDIQAFDDAQRWQQAAEEGLADPFIRRMPEGYQTQLGRWFKNGQELSGGQWQKVALSRAYMRQEADILVLDEPTAAMDAAAEADVFARFREHSRNKMTILISHRFSTVRSAEQIIVIDQGRIIERGTHESLLADKGRYASLFHLQAEGYR</sequence>
<feature type="transmembrane region" description="Helical" evidence="9">
    <location>
        <begin position="160"/>
        <end position="183"/>
    </location>
</feature>
<dbReference type="SUPFAM" id="SSF90123">
    <property type="entry name" value="ABC transporter transmembrane region"/>
    <property type="match status" value="1"/>
</dbReference>
<keyword evidence="13" id="KW-1185">Reference proteome</keyword>
<dbReference type="GO" id="GO:0005524">
    <property type="term" value="F:ATP binding"/>
    <property type="evidence" value="ECO:0007669"/>
    <property type="project" value="UniProtKB-KW"/>
</dbReference>
<evidence type="ECO:0000259" key="10">
    <source>
        <dbReference type="PROSITE" id="PS50893"/>
    </source>
</evidence>
<name>A0A8H9I4Y4_9GAMM</name>
<evidence type="ECO:0000256" key="4">
    <source>
        <dbReference type="ARBA" id="ARBA00022692"/>
    </source>
</evidence>
<dbReference type="InterPro" id="IPR039421">
    <property type="entry name" value="Type_1_exporter"/>
</dbReference>